<dbReference type="GO" id="GO:0016757">
    <property type="term" value="F:glycosyltransferase activity"/>
    <property type="evidence" value="ECO:0007669"/>
    <property type="project" value="UniProtKB-KW"/>
</dbReference>
<feature type="transmembrane region" description="Helical" evidence="5">
    <location>
        <begin position="917"/>
        <end position="938"/>
    </location>
</feature>
<feature type="transmembrane region" description="Helical" evidence="5">
    <location>
        <begin position="958"/>
        <end position="976"/>
    </location>
</feature>
<evidence type="ECO:0000259" key="6">
    <source>
        <dbReference type="Pfam" id="PF00535"/>
    </source>
</evidence>
<name>A0A8H5LLD1_9AGAR</name>
<keyword evidence="5" id="KW-1133">Transmembrane helix</keyword>
<keyword evidence="5" id="KW-0472">Membrane</keyword>
<dbReference type="Proteomes" id="UP000559256">
    <property type="component" value="Unassembled WGS sequence"/>
</dbReference>
<evidence type="ECO:0000313" key="9">
    <source>
        <dbReference type="Proteomes" id="UP000559256"/>
    </source>
</evidence>
<keyword evidence="3" id="KW-0808">Transferase</keyword>
<keyword evidence="9" id="KW-1185">Reference proteome</keyword>
<dbReference type="Gene3D" id="3.40.50.720">
    <property type="entry name" value="NAD(P)-binding Rossmann-like Domain"/>
    <property type="match status" value="1"/>
</dbReference>
<evidence type="ECO:0000256" key="4">
    <source>
        <dbReference type="SAM" id="MobiDB-lite"/>
    </source>
</evidence>
<protein>
    <submittedName>
        <fullName evidence="8">Uncharacterized protein</fullName>
    </submittedName>
</protein>
<evidence type="ECO:0000256" key="3">
    <source>
        <dbReference type="ARBA" id="ARBA00022679"/>
    </source>
</evidence>
<comment type="similarity">
    <text evidence="1">Belongs to the glycosyltransferase 2 family.</text>
</comment>
<feature type="domain" description="NAD-dependent epimerase/dehydratase" evidence="7">
    <location>
        <begin position="35"/>
        <end position="274"/>
    </location>
</feature>
<comment type="caution">
    <text evidence="8">The sequence shown here is derived from an EMBL/GenBank/DDBJ whole genome shotgun (WGS) entry which is preliminary data.</text>
</comment>
<dbReference type="CDD" id="cd00761">
    <property type="entry name" value="Glyco_tranf_GTA_type"/>
    <property type="match status" value="1"/>
</dbReference>
<feature type="domain" description="Glycosyltransferase 2-like" evidence="6">
    <location>
        <begin position="647"/>
        <end position="739"/>
    </location>
</feature>
<sequence>MNHNKSIMLKRGQEIGRTTNQRPDSKMLLNQSSRVLITGGYGFLGSRIVARLSAMEAGFIRVADSISEPPHSRNTQDHEFMLGDLCDEAFCQQVVWGIDVVIHITAIIDGIGYICGENDPAIQDKTMTMKLLEACVAAGVKDFVYASSVRTDANSLLLDSSPDVSLRVSDIAFQPDPQGLYGLEKLNFEGVLHNLPSTMNIRIVRFHNIFGPNGAWRNGQENAPAAMLRKAFATKLLGDTTPPFELGGIGDQRCSFLYIEDAVDGFMEILQSGKTSPFDIRSDYSVSIKELADIALHHADVDPSTVYFKFDEKEPVVVASPSTKKYEVLCELGWTPKTSLEEGMRLTGVWIQGEMQRILGDCEDEEQRWSMLKKWTDSDMVDLALDSSIIFAILLPVTSRSVGVESCLSNLRQFARSLKETTFRDTHALGGTRFCVKVYLALDSDDELLYIEGANKACEVLYDAGIRDVITLIRDYPKGDVCSLWRDCAREAWKDGCHYMVLLGDDVVPHDEDWMRRTHSQFKQFSKKSDVPLGFGCVALTDISFPGIPTFPIIHRTHLDIFNGEVVPEVFINQGGDPYLFQLYRQWGCSEMIPSRISNRIGGEQLARYQKIHVQWTFTTLDNGVCKIKDWLRARNRQIQRQLMLDVVIPSYRVLLPVLERILNLKTSATCSVMFIIIVDDPNSPAIDELKNKYGSSPDVRIRVNNENLGASESRNRGMRESSAEWILFLDDDVMPNSDILVQAEKVIGACPNAAGFVGRSLFPPADNIFTTAVHLADVLYFWDIANKISYDVPWGVTANLIVPRRKDDIYFDPIFPKTGGGEDIDFCRKKRDYSLSLGGEGFRAAPEVIVTHPWWNEGKRSYWRFHMWSIGDGTLVKRYPEHCYQQWIPNGAEMVSLCVLVTLAALPFARGLGQTILDVLCLFFKVLLAIVLGNILHDGYRIYWRNPERYIDLNTSINGWRFFLAIIEGCFIRLFSEMGRLRGMIERKEYSVILRRQRFDWFAGHPEFGMGPIQEELQNGRDRVLMVVVLLFWMMWAL</sequence>
<dbReference type="Gene3D" id="3.90.25.10">
    <property type="entry name" value="UDP-galactose 4-epimerase, domain 1"/>
    <property type="match status" value="1"/>
</dbReference>
<reference evidence="8 9" key="1">
    <citation type="journal article" date="2020" name="ISME J.">
        <title>Uncovering the hidden diversity of litter-decomposition mechanisms in mushroom-forming fungi.</title>
        <authorList>
            <person name="Floudas D."/>
            <person name="Bentzer J."/>
            <person name="Ahren D."/>
            <person name="Johansson T."/>
            <person name="Persson P."/>
            <person name="Tunlid A."/>
        </authorList>
    </citation>
    <scope>NUCLEOTIDE SEQUENCE [LARGE SCALE GENOMIC DNA]</scope>
    <source>
        <strain evidence="8 9">CBS 291.85</strain>
    </source>
</reference>
<evidence type="ECO:0000256" key="5">
    <source>
        <dbReference type="SAM" id="Phobius"/>
    </source>
</evidence>
<dbReference type="Pfam" id="PF00535">
    <property type="entry name" value="Glycos_transf_2"/>
    <property type="match status" value="1"/>
</dbReference>
<dbReference type="PANTHER" id="PTHR43179:SF12">
    <property type="entry name" value="GALACTOFURANOSYLTRANSFERASE GLFT2"/>
    <property type="match status" value="1"/>
</dbReference>
<gene>
    <name evidence="8" type="ORF">D9758_006181</name>
</gene>
<dbReference type="AlphaFoldDB" id="A0A8H5LLD1"/>
<dbReference type="OrthoDB" id="331544at2759"/>
<proteinExistence type="inferred from homology"/>
<keyword evidence="2" id="KW-0328">Glycosyltransferase</keyword>
<evidence type="ECO:0000259" key="7">
    <source>
        <dbReference type="Pfam" id="PF01370"/>
    </source>
</evidence>
<keyword evidence="5" id="KW-0812">Transmembrane</keyword>
<evidence type="ECO:0000256" key="2">
    <source>
        <dbReference type="ARBA" id="ARBA00022676"/>
    </source>
</evidence>
<dbReference type="SUPFAM" id="SSF51735">
    <property type="entry name" value="NAD(P)-binding Rossmann-fold domains"/>
    <property type="match status" value="1"/>
</dbReference>
<accession>A0A8H5LLD1</accession>
<dbReference type="InterPro" id="IPR001173">
    <property type="entry name" value="Glyco_trans_2-like"/>
</dbReference>
<organism evidence="8 9">
    <name type="scientific">Tetrapyrgos nigripes</name>
    <dbReference type="NCBI Taxonomy" id="182062"/>
    <lineage>
        <taxon>Eukaryota</taxon>
        <taxon>Fungi</taxon>
        <taxon>Dikarya</taxon>
        <taxon>Basidiomycota</taxon>
        <taxon>Agaricomycotina</taxon>
        <taxon>Agaricomycetes</taxon>
        <taxon>Agaricomycetidae</taxon>
        <taxon>Agaricales</taxon>
        <taxon>Marasmiineae</taxon>
        <taxon>Marasmiaceae</taxon>
        <taxon>Tetrapyrgos</taxon>
    </lineage>
</organism>
<dbReference type="Gene3D" id="3.90.550.10">
    <property type="entry name" value="Spore Coat Polysaccharide Biosynthesis Protein SpsA, Chain A"/>
    <property type="match status" value="1"/>
</dbReference>
<dbReference type="InterPro" id="IPR036291">
    <property type="entry name" value="NAD(P)-bd_dom_sf"/>
</dbReference>
<dbReference type="Pfam" id="PF01370">
    <property type="entry name" value="Epimerase"/>
    <property type="match status" value="1"/>
</dbReference>
<dbReference type="SUPFAM" id="SSF53448">
    <property type="entry name" value="Nucleotide-diphospho-sugar transferases"/>
    <property type="match status" value="1"/>
</dbReference>
<dbReference type="InterPro" id="IPR029044">
    <property type="entry name" value="Nucleotide-diphossugar_trans"/>
</dbReference>
<evidence type="ECO:0000313" key="8">
    <source>
        <dbReference type="EMBL" id="KAF5361462.1"/>
    </source>
</evidence>
<dbReference type="InterPro" id="IPR001509">
    <property type="entry name" value="Epimerase_deHydtase"/>
</dbReference>
<dbReference type="PANTHER" id="PTHR43179">
    <property type="entry name" value="RHAMNOSYLTRANSFERASE WBBL"/>
    <property type="match status" value="1"/>
</dbReference>
<evidence type="ECO:0000256" key="1">
    <source>
        <dbReference type="ARBA" id="ARBA00006739"/>
    </source>
</evidence>
<dbReference type="EMBL" id="JAACJM010000040">
    <property type="protein sequence ID" value="KAF5361462.1"/>
    <property type="molecule type" value="Genomic_DNA"/>
</dbReference>
<feature type="region of interest" description="Disordered" evidence="4">
    <location>
        <begin position="1"/>
        <end position="24"/>
    </location>
</feature>